<dbReference type="EMBL" id="MN739160">
    <property type="protein sequence ID" value="QHS91384.1"/>
    <property type="molecule type" value="Genomic_DNA"/>
</dbReference>
<evidence type="ECO:0000256" key="1">
    <source>
        <dbReference type="SAM" id="Coils"/>
    </source>
</evidence>
<sequence>MTQFNVSVIGSLRNGYTATAEKVANNVSQVSNAPMKVKSAAMKVDAQPLAPLPVPEAPSAPLPVPEAPSAPPPKLSQANLQREKASLKLRRGAILSSINLAANKAQTAAEETLRMYGKISIGEEVTSNATTTSEKAVAAAKDAVIAADIAVKAVMYAEDAVKGILANNDIETEVGNAQIISKEAYAAVEEAIKAVNKINKGTVSSRNVKNVVIIAKKSTDHAKKIWDDLYVKMKGILPAIEAGRPILANQPPSEIWKNNASKKNQNEIAKGEGMKMVNAAAEKAVLELVKRAAEKASDAATKANSMSTAVETTTTITSSILPICKTAEDTANEALNEAEKAETAIQAVVNAEAEVKAKIKAATRSNNAAAIVITSMPMSKKAKAVLTAATAKNEAIKMSKEAAAALKEVVRLVNIAVDTQKSGAAMEALTAKKEASNQINIAKSATDSAMKAWNEIYNTMKGTLQMGGRKHTQRKHKHKQSNQHTQCAHTRRNR</sequence>
<keyword evidence="1" id="KW-0175">Coiled coil</keyword>
<protein>
    <submittedName>
        <fullName evidence="3">Uncharacterized protein</fullName>
    </submittedName>
</protein>
<evidence type="ECO:0000256" key="2">
    <source>
        <dbReference type="SAM" id="MobiDB-lite"/>
    </source>
</evidence>
<feature type="compositionally biased region" description="Pro residues" evidence="2">
    <location>
        <begin position="52"/>
        <end position="74"/>
    </location>
</feature>
<organism evidence="3">
    <name type="scientific">viral metagenome</name>
    <dbReference type="NCBI Taxonomy" id="1070528"/>
    <lineage>
        <taxon>unclassified sequences</taxon>
        <taxon>metagenomes</taxon>
        <taxon>organismal metagenomes</taxon>
    </lineage>
</organism>
<dbReference type="AlphaFoldDB" id="A0A6C0BI46"/>
<feature type="region of interest" description="Disordered" evidence="2">
    <location>
        <begin position="465"/>
        <end position="494"/>
    </location>
</feature>
<feature type="coiled-coil region" evidence="1">
    <location>
        <begin position="324"/>
        <end position="351"/>
    </location>
</feature>
<reference evidence="3" key="1">
    <citation type="journal article" date="2020" name="Nature">
        <title>Giant virus diversity and host interactions through global metagenomics.</title>
        <authorList>
            <person name="Schulz F."/>
            <person name="Roux S."/>
            <person name="Paez-Espino D."/>
            <person name="Jungbluth S."/>
            <person name="Walsh D.A."/>
            <person name="Denef V.J."/>
            <person name="McMahon K.D."/>
            <person name="Konstantinidis K.T."/>
            <person name="Eloe-Fadrosh E.A."/>
            <person name="Kyrpides N.C."/>
            <person name="Woyke T."/>
        </authorList>
    </citation>
    <scope>NUCLEOTIDE SEQUENCE</scope>
    <source>
        <strain evidence="3">GVMAG-M-3300013004-44</strain>
    </source>
</reference>
<feature type="region of interest" description="Disordered" evidence="2">
    <location>
        <begin position="52"/>
        <end position="76"/>
    </location>
</feature>
<name>A0A6C0BI46_9ZZZZ</name>
<feature type="compositionally biased region" description="Basic residues" evidence="2">
    <location>
        <begin position="468"/>
        <end position="481"/>
    </location>
</feature>
<evidence type="ECO:0000313" key="3">
    <source>
        <dbReference type="EMBL" id="QHS91384.1"/>
    </source>
</evidence>
<accession>A0A6C0BI46</accession>
<proteinExistence type="predicted"/>